<dbReference type="AlphaFoldDB" id="A0A5D3EH74"/>
<accession>A0A5D3EH74</accession>
<organism evidence="1 2">
    <name type="scientific">Bacteroides pyogenes</name>
    <dbReference type="NCBI Taxonomy" id="310300"/>
    <lineage>
        <taxon>Bacteria</taxon>
        <taxon>Pseudomonadati</taxon>
        <taxon>Bacteroidota</taxon>
        <taxon>Bacteroidia</taxon>
        <taxon>Bacteroidales</taxon>
        <taxon>Bacteroidaceae</taxon>
        <taxon>Bacteroides</taxon>
    </lineage>
</organism>
<name>A0A5D3EH74_9BACE</name>
<proteinExistence type="predicted"/>
<dbReference type="Proteomes" id="UP000324383">
    <property type="component" value="Unassembled WGS sequence"/>
</dbReference>
<evidence type="ECO:0000313" key="2">
    <source>
        <dbReference type="Proteomes" id="UP000324383"/>
    </source>
</evidence>
<reference evidence="1 2" key="1">
    <citation type="submission" date="2019-07" db="EMBL/GenBank/DDBJ databases">
        <title>Draft Genome Sequences of Bacteroides pyogenes Strains Isolated from the Uterus Holstein Dairy Cows with Metritis.</title>
        <authorList>
            <person name="Cunha F."/>
            <person name="Galvao K.N."/>
            <person name="Jeon S.J."/>
            <person name="Jeong K.C."/>
        </authorList>
    </citation>
    <scope>NUCLEOTIDE SEQUENCE [LARGE SCALE GENOMIC DNA]</scope>
    <source>
        <strain evidence="1 2">KG-31</strain>
    </source>
</reference>
<gene>
    <name evidence="1" type="ORF">FNJ60_00450</name>
</gene>
<dbReference type="EMBL" id="VKLW01000001">
    <property type="protein sequence ID" value="TYK35617.1"/>
    <property type="molecule type" value="Genomic_DNA"/>
</dbReference>
<dbReference type="InterPro" id="IPR043519">
    <property type="entry name" value="NT_sf"/>
</dbReference>
<sequence length="150" mass="17262">MTNKEKELLDIAKEMMSINECEIALTGSLMLAYRGINKRREAKDIDLLISPDADIEEIKLPFSFDKEDEEVNKDGYVVAFRAYNKDEIKIEVMISDEMFHDINGVPCGSIKKLINAKRTYSTSDTNYNSKMKHTLDLEYLCHNNDEKVLS</sequence>
<dbReference type="SUPFAM" id="SSF81301">
    <property type="entry name" value="Nucleotidyltransferase"/>
    <property type="match status" value="1"/>
</dbReference>
<evidence type="ECO:0008006" key="3">
    <source>
        <dbReference type="Google" id="ProtNLM"/>
    </source>
</evidence>
<keyword evidence="2" id="KW-1185">Reference proteome</keyword>
<dbReference type="RefSeq" id="WP_148730103.1">
    <property type="nucleotide sequence ID" value="NZ_VKLW01000001.1"/>
</dbReference>
<comment type="caution">
    <text evidence="1">The sequence shown here is derived from an EMBL/GenBank/DDBJ whole genome shotgun (WGS) entry which is preliminary data.</text>
</comment>
<protein>
    <recommendedName>
        <fullName evidence="3">Nucleotidyltransferase family protein</fullName>
    </recommendedName>
</protein>
<evidence type="ECO:0000313" key="1">
    <source>
        <dbReference type="EMBL" id="TYK35617.1"/>
    </source>
</evidence>
<dbReference type="Gene3D" id="3.30.460.40">
    <property type="match status" value="1"/>
</dbReference>